<accession>A0ABQ5GV72</accession>
<evidence type="ECO:0000256" key="1">
    <source>
        <dbReference type="SAM" id="MobiDB-lite"/>
    </source>
</evidence>
<reference evidence="2" key="2">
    <citation type="submission" date="2022-01" db="EMBL/GenBank/DDBJ databases">
        <authorList>
            <person name="Yamashiro T."/>
            <person name="Shiraishi A."/>
            <person name="Satake H."/>
            <person name="Nakayama K."/>
        </authorList>
    </citation>
    <scope>NUCLEOTIDE SEQUENCE</scope>
</reference>
<keyword evidence="3" id="KW-1185">Reference proteome</keyword>
<sequence>MDHWRERFKDEEDDIDDNEDVEDPVECGEDKENTILEVVLNKVDKAWFNGTSEDEDDLEGMIDYIKPKAMRYHYSEKKAYNERKGNLHKIKVLGSDEMPRTRDNIARIRAGLMEEIGADGSTQGETLSFPEDVVNRILQVVLDLQRFKSSPFIFTATILQSSSSIHHISNNDNMYIKSCSFRLFSSLPGVLTPVRGESLKIFKWI</sequence>
<proteinExistence type="predicted"/>
<feature type="region of interest" description="Disordered" evidence="1">
    <location>
        <begin position="1"/>
        <end position="25"/>
    </location>
</feature>
<reference evidence="2" key="1">
    <citation type="journal article" date="2022" name="Int. J. Mol. Sci.">
        <title>Draft Genome of Tanacetum Coccineum: Genomic Comparison of Closely Related Tanacetum-Family Plants.</title>
        <authorList>
            <person name="Yamashiro T."/>
            <person name="Shiraishi A."/>
            <person name="Nakayama K."/>
            <person name="Satake H."/>
        </authorList>
    </citation>
    <scope>NUCLEOTIDE SEQUENCE</scope>
</reference>
<organism evidence="2 3">
    <name type="scientific">Tanacetum coccineum</name>
    <dbReference type="NCBI Taxonomy" id="301880"/>
    <lineage>
        <taxon>Eukaryota</taxon>
        <taxon>Viridiplantae</taxon>
        <taxon>Streptophyta</taxon>
        <taxon>Embryophyta</taxon>
        <taxon>Tracheophyta</taxon>
        <taxon>Spermatophyta</taxon>
        <taxon>Magnoliopsida</taxon>
        <taxon>eudicotyledons</taxon>
        <taxon>Gunneridae</taxon>
        <taxon>Pentapetalae</taxon>
        <taxon>asterids</taxon>
        <taxon>campanulids</taxon>
        <taxon>Asterales</taxon>
        <taxon>Asteraceae</taxon>
        <taxon>Asteroideae</taxon>
        <taxon>Anthemideae</taxon>
        <taxon>Anthemidinae</taxon>
        <taxon>Tanacetum</taxon>
    </lineage>
</organism>
<evidence type="ECO:0000313" key="3">
    <source>
        <dbReference type="Proteomes" id="UP001151760"/>
    </source>
</evidence>
<comment type="caution">
    <text evidence="2">The sequence shown here is derived from an EMBL/GenBank/DDBJ whole genome shotgun (WGS) entry which is preliminary data.</text>
</comment>
<dbReference type="EMBL" id="BQNB010018907">
    <property type="protein sequence ID" value="GJT79535.1"/>
    <property type="molecule type" value="Genomic_DNA"/>
</dbReference>
<feature type="compositionally biased region" description="Basic and acidic residues" evidence="1">
    <location>
        <begin position="1"/>
        <end position="10"/>
    </location>
</feature>
<feature type="compositionally biased region" description="Acidic residues" evidence="1">
    <location>
        <begin position="11"/>
        <end position="25"/>
    </location>
</feature>
<dbReference type="Proteomes" id="UP001151760">
    <property type="component" value="Unassembled WGS sequence"/>
</dbReference>
<protein>
    <submittedName>
        <fullName evidence="2">Uncharacterized protein</fullName>
    </submittedName>
</protein>
<name>A0ABQ5GV72_9ASTR</name>
<gene>
    <name evidence="2" type="ORF">Tco_1053877</name>
</gene>
<evidence type="ECO:0000313" key="2">
    <source>
        <dbReference type="EMBL" id="GJT79535.1"/>
    </source>
</evidence>